<keyword evidence="2" id="KW-0349">Heme</keyword>
<keyword evidence="3 10" id="KW-0812">Transmembrane</keyword>
<evidence type="ECO:0000256" key="10">
    <source>
        <dbReference type="SAM" id="Phobius"/>
    </source>
</evidence>
<dbReference type="InterPro" id="IPR012340">
    <property type="entry name" value="NA-bd_OB-fold"/>
</dbReference>
<feature type="compositionally biased region" description="Polar residues" evidence="9">
    <location>
        <begin position="33"/>
        <end position="44"/>
    </location>
</feature>
<organism evidence="11 12">
    <name type="scientific">Sphagnum troendelagicum</name>
    <dbReference type="NCBI Taxonomy" id="128251"/>
    <lineage>
        <taxon>Eukaryota</taxon>
        <taxon>Viridiplantae</taxon>
        <taxon>Streptophyta</taxon>
        <taxon>Embryophyta</taxon>
        <taxon>Bryophyta</taxon>
        <taxon>Sphagnophytina</taxon>
        <taxon>Sphagnopsida</taxon>
        <taxon>Sphagnales</taxon>
        <taxon>Sphagnaceae</taxon>
        <taxon>Sphagnum</taxon>
    </lineage>
</organism>
<evidence type="ECO:0000256" key="9">
    <source>
        <dbReference type="SAM" id="MobiDB-lite"/>
    </source>
</evidence>
<evidence type="ECO:0000256" key="1">
    <source>
        <dbReference type="ARBA" id="ARBA00004370"/>
    </source>
</evidence>
<sequence>MMRSLRQTMPMLSSIRSFSYGGDGNPVMRDQASRLQQQPASSSLFHPAASDKSIEEISRNQLRQELCSGPVYKIKEEAFEAWRPSNTWLLKKQLAAMMTCEFHFTKCSTFFWGGRRPKESKRWLNSADMTTNPLSRHGQRLEVNGVSFRMSRASMLPTTPGTACSSWRSMTMALSRQSPTPMGLIERESISFKPYVRGYATRKKVDIGARARQLQTRRLLGLVLAGTLVSGFIIVVLNTFQENLMYYITPSEAMEKFFKDPSKNRFRLGGLVLEGSVQHLKNSTEMEFVVTDLANEILVRYRGALPDLFREGHSVVAEGFVRPIEKYPGIQDSTTSERTAIVERAKECGCYFAATEVLAKHDEKYMPKEVAAAVARNKALQQEAPAAVSAMQEAPVTFTPPSDGKKQKGVAQAPVVAQTYEIKA</sequence>
<feature type="region of interest" description="Disordered" evidence="9">
    <location>
        <begin position="26"/>
        <end position="49"/>
    </location>
</feature>
<dbReference type="Pfam" id="PF03100">
    <property type="entry name" value="CcmE"/>
    <property type="match status" value="1"/>
</dbReference>
<name>A0ABP0TJU9_9BRYO</name>
<comment type="subcellular location">
    <subcellularLocation>
        <location evidence="1">Membrane</location>
    </subcellularLocation>
</comment>
<dbReference type="Proteomes" id="UP001497512">
    <property type="component" value="Chromosome 12"/>
</dbReference>
<evidence type="ECO:0000256" key="7">
    <source>
        <dbReference type="ARBA" id="ARBA00023004"/>
    </source>
</evidence>
<protein>
    <recommendedName>
        <fullName evidence="13">Cytochrome c-type biogenesis protein CcmE</fullName>
    </recommendedName>
</protein>
<evidence type="ECO:0000313" key="12">
    <source>
        <dbReference type="Proteomes" id="UP001497512"/>
    </source>
</evidence>
<evidence type="ECO:0000256" key="3">
    <source>
        <dbReference type="ARBA" id="ARBA00022692"/>
    </source>
</evidence>
<feature type="transmembrane region" description="Helical" evidence="10">
    <location>
        <begin position="219"/>
        <end position="240"/>
    </location>
</feature>
<evidence type="ECO:0000256" key="4">
    <source>
        <dbReference type="ARBA" id="ARBA00022723"/>
    </source>
</evidence>
<keyword evidence="12" id="KW-1185">Reference proteome</keyword>
<keyword evidence="5" id="KW-0201">Cytochrome c-type biogenesis</keyword>
<dbReference type="PANTHER" id="PTHR34128">
    <property type="entry name" value="CYTOCHROME C-TYPE BIOGENESIS PROTEIN CCME HOMOLOG, MITOCHONDRIAL"/>
    <property type="match status" value="1"/>
</dbReference>
<dbReference type="InterPro" id="IPR004329">
    <property type="entry name" value="CcmE"/>
</dbReference>
<gene>
    <name evidence="11" type="ORF">CSSPTR1EN2_LOCUS4448</name>
</gene>
<keyword evidence="8 10" id="KW-0472">Membrane</keyword>
<dbReference type="HAMAP" id="MF_01959">
    <property type="entry name" value="CcmE"/>
    <property type="match status" value="1"/>
</dbReference>
<evidence type="ECO:0008006" key="13">
    <source>
        <dbReference type="Google" id="ProtNLM"/>
    </source>
</evidence>
<keyword evidence="4" id="KW-0479">Metal-binding</keyword>
<dbReference type="SUPFAM" id="SSF82093">
    <property type="entry name" value="Heme chaperone CcmE"/>
    <property type="match status" value="1"/>
</dbReference>
<proteinExistence type="inferred from homology"/>
<evidence type="ECO:0000256" key="5">
    <source>
        <dbReference type="ARBA" id="ARBA00022748"/>
    </source>
</evidence>
<evidence type="ECO:0000256" key="8">
    <source>
        <dbReference type="ARBA" id="ARBA00023136"/>
    </source>
</evidence>
<dbReference type="InterPro" id="IPR036127">
    <property type="entry name" value="CcmE-like_sf"/>
</dbReference>
<evidence type="ECO:0000256" key="2">
    <source>
        <dbReference type="ARBA" id="ARBA00022617"/>
    </source>
</evidence>
<dbReference type="Gene3D" id="2.40.50.140">
    <property type="entry name" value="Nucleic acid-binding proteins"/>
    <property type="match status" value="1"/>
</dbReference>
<evidence type="ECO:0000256" key="6">
    <source>
        <dbReference type="ARBA" id="ARBA00022989"/>
    </source>
</evidence>
<evidence type="ECO:0000313" key="11">
    <source>
        <dbReference type="EMBL" id="CAK9198461.1"/>
    </source>
</evidence>
<dbReference type="EMBL" id="OZ019904">
    <property type="protein sequence ID" value="CAK9198461.1"/>
    <property type="molecule type" value="Genomic_DNA"/>
</dbReference>
<keyword evidence="7" id="KW-0408">Iron</keyword>
<accession>A0ABP0TJU9</accession>
<reference evidence="11" key="1">
    <citation type="submission" date="2024-02" db="EMBL/GenBank/DDBJ databases">
        <authorList>
            <consortium name="ELIXIR-Norway"/>
            <consortium name="Elixir Norway"/>
        </authorList>
    </citation>
    <scope>NUCLEOTIDE SEQUENCE</scope>
</reference>
<dbReference type="PANTHER" id="PTHR34128:SF2">
    <property type="entry name" value="CYTOCHROME C-TYPE BIOGENESIS PROTEIN CCME HOMOLOG, MITOCHONDRIAL"/>
    <property type="match status" value="1"/>
</dbReference>
<keyword evidence="6 10" id="KW-1133">Transmembrane helix</keyword>